<dbReference type="EMBL" id="CAWYQH010000107">
    <property type="protein sequence ID" value="CAK8687993.1"/>
    <property type="molecule type" value="Genomic_DNA"/>
</dbReference>
<protein>
    <submittedName>
        <fullName evidence="7">Uncharacterized protein</fullName>
    </submittedName>
</protein>
<feature type="domain" description="Pre-mRNA-splicing factor 3" evidence="6">
    <location>
        <begin position="284"/>
        <end position="498"/>
    </location>
</feature>
<evidence type="ECO:0000256" key="1">
    <source>
        <dbReference type="ARBA" id="ARBA00004123"/>
    </source>
</evidence>
<comment type="subcellular location">
    <subcellularLocation>
        <location evidence="1">Nucleus</location>
    </subcellularLocation>
</comment>
<evidence type="ECO:0000256" key="3">
    <source>
        <dbReference type="ARBA" id="ARBA00023187"/>
    </source>
</evidence>
<feature type="domain" description="Small nuclear ribonucleoprotein Prp3 C-terminal" evidence="5">
    <location>
        <begin position="522"/>
        <end position="645"/>
    </location>
</feature>
<evidence type="ECO:0000259" key="5">
    <source>
        <dbReference type="Pfam" id="PF06544"/>
    </source>
</evidence>
<proteinExistence type="predicted"/>
<evidence type="ECO:0000256" key="2">
    <source>
        <dbReference type="ARBA" id="ARBA00022664"/>
    </source>
</evidence>
<accession>A0ABP0GAQ3</accession>
<dbReference type="PANTHER" id="PTHR14212:SF0">
    <property type="entry name" value="U4_U6 SMALL NUCLEAR RIBONUCLEOPROTEIN PRP3"/>
    <property type="match status" value="1"/>
</dbReference>
<dbReference type="InterPro" id="IPR027104">
    <property type="entry name" value="Prp3"/>
</dbReference>
<gene>
    <name evidence="7" type="ORF">CVLEPA_LOCUS20036</name>
</gene>
<sequence>MVIFSGFYFTKCKPSLQNLSVVDYCYINLFHTLLPYSNRINKLWLLNSQQVIGNKRCNKHSGGSHSKNLATLQLVRCLNEVILNYDQIKQQDVGDDKEEPKKIRRFIEPDLPTTTSAVEGSGTLTHQQIKVMMENARRQIEQRKVELQQMNPTVLSTKVDQVTDSIHNNSDVMNNSIDKAQKAAELQKRIQARLAAKPGLLSGVTAGLQANLFSMPTAKVPEKSAPTPLILDEMGRTVDSSGHVLQIPNRAPTLKANIRAKKREEFRQKLQEKPTQDLSSGSSQYFDKRVKQESALRSRRNFKFHEKGRFVQIAQKIRTKAQLEKLQGEIAQAAKRTGIQQASKLALIAPKVGAESIANAIPDIEWWDKYIIDNEERDFANQSNIVSDVLTNLIEHPTQIIAPGEDITENPVLGTYLTKKERKKLRRMNRREALKDEQEKVRLGLIPAPEPKVKLSNLMRVLGTDAVQDPTKVEKHVRMQMAKRQRAHEQANAARKLTTEQKKEKRIRKLKENTSDTVHITMYRVHTLRDPSKRFKIEMNSKQLYMTGCTVLHPDINVVVVEGGPKAQRKFKRLMLVRIKWDEDKKGKRIQDTGLEEGEKMCELIWEGQASSGNFGDMTFKQCTTDEEAHYFFKKHGVEHYWDLAHSQKLLED</sequence>
<dbReference type="CDD" id="cd24162">
    <property type="entry name" value="Prp3_C"/>
    <property type="match status" value="1"/>
</dbReference>
<evidence type="ECO:0000256" key="4">
    <source>
        <dbReference type="ARBA" id="ARBA00023242"/>
    </source>
</evidence>
<evidence type="ECO:0000313" key="7">
    <source>
        <dbReference type="EMBL" id="CAK8687993.1"/>
    </source>
</evidence>
<dbReference type="Pfam" id="PF08572">
    <property type="entry name" value="PRP3"/>
    <property type="match status" value="1"/>
</dbReference>
<dbReference type="InterPro" id="IPR013881">
    <property type="entry name" value="Pre-mRNA_splic_Prp3_dom"/>
</dbReference>
<dbReference type="Proteomes" id="UP001642483">
    <property type="component" value="Unassembled WGS sequence"/>
</dbReference>
<evidence type="ECO:0000313" key="8">
    <source>
        <dbReference type="Proteomes" id="UP001642483"/>
    </source>
</evidence>
<evidence type="ECO:0000259" key="6">
    <source>
        <dbReference type="Pfam" id="PF08572"/>
    </source>
</evidence>
<dbReference type="InterPro" id="IPR010541">
    <property type="entry name" value="Prp3_C"/>
</dbReference>
<reference evidence="7 8" key="1">
    <citation type="submission" date="2024-02" db="EMBL/GenBank/DDBJ databases">
        <authorList>
            <person name="Daric V."/>
            <person name="Darras S."/>
        </authorList>
    </citation>
    <scope>NUCLEOTIDE SEQUENCE [LARGE SCALE GENOMIC DNA]</scope>
</reference>
<keyword evidence="4" id="KW-0539">Nucleus</keyword>
<keyword evidence="3" id="KW-0508">mRNA splicing</keyword>
<dbReference type="Pfam" id="PF06544">
    <property type="entry name" value="Prp3_C"/>
    <property type="match status" value="1"/>
</dbReference>
<name>A0ABP0GAQ3_CLALP</name>
<organism evidence="7 8">
    <name type="scientific">Clavelina lepadiformis</name>
    <name type="common">Light-bulb sea squirt</name>
    <name type="synonym">Ascidia lepadiformis</name>
    <dbReference type="NCBI Taxonomy" id="159417"/>
    <lineage>
        <taxon>Eukaryota</taxon>
        <taxon>Metazoa</taxon>
        <taxon>Chordata</taxon>
        <taxon>Tunicata</taxon>
        <taxon>Ascidiacea</taxon>
        <taxon>Aplousobranchia</taxon>
        <taxon>Clavelinidae</taxon>
        <taxon>Clavelina</taxon>
    </lineage>
</organism>
<comment type="caution">
    <text evidence="7">The sequence shown here is derived from an EMBL/GenBank/DDBJ whole genome shotgun (WGS) entry which is preliminary data.</text>
</comment>
<dbReference type="PANTHER" id="PTHR14212">
    <property type="entry name" value="U4/U6-ASSOCIATED RNA SPLICING FACTOR-RELATED"/>
    <property type="match status" value="1"/>
</dbReference>
<keyword evidence="8" id="KW-1185">Reference proteome</keyword>
<keyword evidence="2" id="KW-0507">mRNA processing</keyword>